<keyword evidence="7 10" id="KW-1133">Transmembrane helix</keyword>
<evidence type="ECO:0000256" key="2">
    <source>
        <dbReference type="ARBA" id="ARBA00022448"/>
    </source>
</evidence>
<reference evidence="12 13" key="1">
    <citation type="journal article" date="2011" name="Front. Microbiol.">
        <title>Genomic signatures of strain selection and enhancement in Bacillus atrophaeus var. globigii, a historical biowarfare simulant.</title>
        <authorList>
            <person name="Gibbons H.S."/>
            <person name="Broomall S.M."/>
            <person name="McNew L.A."/>
            <person name="Daligault H."/>
            <person name="Chapman C."/>
            <person name="Bruce D."/>
            <person name="Karavis M."/>
            <person name="Krepps M."/>
            <person name="McGregor P.A."/>
            <person name="Hong C."/>
            <person name="Park K.H."/>
            <person name="Akmal A."/>
            <person name="Feldman A."/>
            <person name="Lin J.S."/>
            <person name="Chang W.E."/>
            <person name="Higgs B.W."/>
            <person name="Demirev P."/>
            <person name="Lindquist J."/>
            <person name="Liem A."/>
            <person name="Fochler E."/>
            <person name="Read T.D."/>
            <person name="Tapia R."/>
            <person name="Johnson S."/>
            <person name="Bishop-Lilly K.A."/>
            <person name="Detter C."/>
            <person name="Han C."/>
            <person name="Sozhamannan S."/>
            <person name="Rosenzweig C.N."/>
            <person name="Skowronski E.W."/>
        </authorList>
    </citation>
    <scope>NUCLEOTIDE SEQUENCE [LARGE SCALE GENOMIC DNA]</scope>
    <source>
        <strain evidence="12 13">CC-PW-9</strain>
    </source>
</reference>
<feature type="transmembrane region" description="Helical" evidence="10">
    <location>
        <begin position="84"/>
        <end position="107"/>
    </location>
</feature>
<dbReference type="GO" id="GO:0006813">
    <property type="term" value="P:potassium ion transport"/>
    <property type="evidence" value="ECO:0007669"/>
    <property type="project" value="UniProtKB-KW"/>
</dbReference>
<protein>
    <submittedName>
        <fullName evidence="12">Potassium transporter</fullName>
    </submittedName>
</protein>
<evidence type="ECO:0000256" key="1">
    <source>
        <dbReference type="ARBA" id="ARBA00004127"/>
    </source>
</evidence>
<proteinExistence type="predicted"/>
<keyword evidence="13" id="KW-1185">Reference proteome</keyword>
<dbReference type="EMBL" id="PIQH01000007">
    <property type="protein sequence ID" value="RUO80034.1"/>
    <property type="molecule type" value="Genomic_DNA"/>
</dbReference>
<feature type="transmembrane region" description="Helical" evidence="10">
    <location>
        <begin position="234"/>
        <end position="252"/>
    </location>
</feature>
<keyword evidence="6" id="KW-0630">Potassium</keyword>
<feature type="transmembrane region" description="Helical" evidence="10">
    <location>
        <begin position="113"/>
        <end position="134"/>
    </location>
</feature>
<evidence type="ECO:0000256" key="6">
    <source>
        <dbReference type="ARBA" id="ARBA00022958"/>
    </source>
</evidence>
<dbReference type="Proteomes" id="UP000287996">
    <property type="component" value="Unassembled WGS sequence"/>
</dbReference>
<dbReference type="InterPro" id="IPR038770">
    <property type="entry name" value="Na+/solute_symporter_sf"/>
</dbReference>
<evidence type="ECO:0000256" key="7">
    <source>
        <dbReference type="ARBA" id="ARBA00022989"/>
    </source>
</evidence>
<dbReference type="Gene3D" id="3.40.50.720">
    <property type="entry name" value="NAD(P)-binding Rossmann-like Domain"/>
    <property type="match status" value="1"/>
</dbReference>
<evidence type="ECO:0000256" key="5">
    <source>
        <dbReference type="ARBA" id="ARBA00022692"/>
    </source>
</evidence>
<dbReference type="Pfam" id="PF02254">
    <property type="entry name" value="TrkA_N"/>
    <property type="match status" value="1"/>
</dbReference>
<evidence type="ECO:0000256" key="8">
    <source>
        <dbReference type="ARBA" id="ARBA00023065"/>
    </source>
</evidence>
<feature type="transmembrane region" description="Helical" evidence="10">
    <location>
        <begin position="29"/>
        <end position="47"/>
    </location>
</feature>
<feature type="transmembrane region" description="Helical" evidence="10">
    <location>
        <begin position="321"/>
        <end position="339"/>
    </location>
</feature>
<feature type="transmembrane region" description="Helical" evidence="10">
    <location>
        <begin position="6"/>
        <end position="22"/>
    </location>
</feature>
<evidence type="ECO:0000256" key="10">
    <source>
        <dbReference type="SAM" id="Phobius"/>
    </source>
</evidence>
<dbReference type="InterPro" id="IPR006153">
    <property type="entry name" value="Cation/H_exchanger_TM"/>
</dbReference>
<dbReference type="FunFam" id="3.40.50.720:FF:000036">
    <property type="entry name" value="Glutathione-regulated potassium-efflux system protein KefB"/>
    <property type="match status" value="1"/>
</dbReference>
<dbReference type="Gene3D" id="1.20.1530.20">
    <property type="match status" value="1"/>
</dbReference>
<dbReference type="SUPFAM" id="SSF51735">
    <property type="entry name" value="NAD(P)-binding Rossmann-fold domains"/>
    <property type="match status" value="1"/>
</dbReference>
<feature type="transmembrane region" description="Helical" evidence="10">
    <location>
        <begin position="210"/>
        <end position="228"/>
    </location>
</feature>
<evidence type="ECO:0000313" key="13">
    <source>
        <dbReference type="Proteomes" id="UP000287996"/>
    </source>
</evidence>
<dbReference type="GO" id="GO:0005886">
    <property type="term" value="C:plasma membrane"/>
    <property type="evidence" value="ECO:0007669"/>
    <property type="project" value="TreeGrafter"/>
</dbReference>
<organism evidence="12 13">
    <name type="scientific">Idiomarina tyrosinivorans</name>
    <dbReference type="NCBI Taxonomy" id="1445662"/>
    <lineage>
        <taxon>Bacteria</taxon>
        <taxon>Pseudomonadati</taxon>
        <taxon>Pseudomonadota</taxon>
        <taxon>Gammaproteobacteria</taxon>
        <taxon>Alteromonadales</taxon>
        <taxon>Idiomarinaceae</taxon>
        <taxon>Idiomarina</taxon>
    </lineage>
</organism>
<dbReference type="GO" id="GO:0015297">
    <property type="term" value="F:antiporter activity"/>
    <property type="evidence" value="ECO:0007669"/>
    <property type="project" value="UniProtKB-KW"/>
</dbReference>
<keyword evidence="4" id="KW-0633">Potassium transport</keyword>
<dbReference type="AlphaFoldDB" id="A0A432ZQ56"/>
<evidence type="ECO:0000256" key="4">
    <source>
        <dbReference type="ARBA" id="ARBA00022538"/>
    </source>
</evidence>
<comment type="subcellular location">
    <subcellularLocation>
        <location evidence="1">Endomembrane system</location>
        <topology evidence="1">Multi-pass membrane protein</topology>
    </subcellularLocation>
</comment>
<gene>
    <name evidence="12" type="ORF">CWI84_08000</name>
</gene>
<comment type="caution">
    <text evidence="12">The sequence shown here is derived from an EMBL/GenBank/DDBJ whole genome shotgun (WGS) entry which is preliminary data.</text>
</comment>
<keyword evidence="3" id="KW-0050">Antiport</keyword>
<sequence>MDSLVPALSIIALAITGVVLFQRLGLGAILGYLVAGIAAGPFVLGLYDNPVSLLHAAEIGVVLLLFVIGLELEPDKLWRMKRMILSLGGGQLMLTALVLAVALYGLLAPAGQAVFVILALALALSSTAFAMQLLEERSITQSREGRKAFAILLMQDLAVIPVLLIVQGYAGKSPEHSVPWWCGLLAVAGVLVLGRYVVNPLLRLVSRYGSKEVMSALALLIVLGTAVGMESAGLSMGLGAFTAGILLANSSFRHQLETDIEPFKGLLLGLFFVAIGMTLDLSLLWQQPLLLIAAALALMLIKTLVITLLMRLTGSTMGASIRMAVMLAQGGEFAFVVMSQSLNLGILPDTLAAQVTLVVGLSMAFTSPLLNLVEWLLKRLPARPEPEYDERAEEEAPRVIIAGFGRFGQIAGRLLAANHIRFTALDKNAAHIEFVRRFGNKVFFGDAARLDLLQAAGIDHAEVCLIAIDDEAATEQIIEVLQTHYPKIHIIARVRNRFSYLNFYDNSGLEMIRELFGSSLEAAERIMLKIGFSDTEAKRKITLFRQHDEAMMKEMAKHGDDVDKIIATGVRSRKELEALFERDKQGL</sequence>
<feature type="transmembrane region" description="Helical" evidence="10">
    <location>
        <begin position="289"/>
        <end position="309"/>
    </location>
</feature>
<feature type="transmembrane region" description="Helical" evidence="10">
    <location>
        <begin position="53"/>
        <end position="72"/>
    </location>
</feature>
<feature type="transmembrane region" description="Helical" evidence="10">
    <location>
        <begin position="351"/>
        <end position="373"/>
    </location>
</feature>
<dbReference type="PANTHER" id="PTHR46157">
    <property type="entry name" value="K(+) EFFLUX ANTIPORTER 3, CHLOROPLASTIC"/>
    <property type="match status" value="1"/>
</dbReference>
<keyword evidence="9 10" id="KW-0472">Membrane</keyword>
<feature type="transmembrane region" description="Helical" evidence="10">
    <location>
        <begin position="264"/>
        <end position="283"/>
    </location>
</feature>
<evidence type="ECO:0000259" key="11">
    <source>
        <dbReference type="PROSITE" id="PS51201"/>
    </source>
</evidence>
<feature type="transmembrane region" description="Helical" evidence="10">
    <location>
        <begin position="146"/>
        <end position="166"/>
    </location>
</feature>
<keyword evidence="5 10" id="KW-0812">Transmembrane</keyword>
<dbReference type="Pfam" id="PF00999">
    <property type="entry name" value="Na_H_Exchanger"/>
    <property type="match status" value="1"/>
</dbReference>
<evidence type="ECO:0000256" key="3">
    <source>
        <dbReference type="ARBA" id="ARBA00022449"/>
    </source>
</evidence>
<name>A0A432ZQ56_9GAMM</name>
<feature type="domain" description="RCK N-terminal" evidence="11">
    <location>
        <begin position="396"/>
        <end position="527"/>
    </location>
</feature>
<evidence type="ECO:0000313" key="12">
    <source>
        <dbReference type="EMBL" id="RUO80034.1"/>
    </source>
</evidence>
<dbReference type="GO" id="GO:0012505">
    <property type="term" value="C:endomembrane system"/>
    <property type="evidence" value="ECO:0007669"/>
    <property type="project" value="UniProtKB-SubCell"/>
</dbReference>
<dbReference type="OrthoDB" id="9781411at2"/>
<dbReference type="InterPro" id="IPR003148">
    <property type="entry name" value="RCK_N"/>
</dbReference>
<accession>A0A432ZQ56</accession>
<keyword evidence="8" id="KW-0406">Ion transport</keyword>
<dbReference type="PROSITE" id="PS51201">
    <property type="entry name" value="RCK_N"/>
    <property type="match status" value="1"/>
</dbReference>
<dbReference type="GO" id="GO:1902600">
    <property type="term" value="P:proton transmembrane transport"/>
    <property type="evidence" value="ECO:0007669"/>
    <property type="project" value="InterPro"/>
</dbReference>
<keyword evidence="2" id="KW-0813">Transport</keyword>
<feature type="transmembrane region" description="Helical" evidence="10">
    <location>
        <begin position="178"/>
        <end position="198"/>
    </location>
</feature>
<dbReference type="InterPro" id="IPR036291">
    <property type="entry name" value="NAD(P)-bd_dom_sf"/>
</dbReference>
<evidence type="ECO:0000256" key="9">
    <source>
        <dbReference type="ARBA" id="ARBA00023136"/>
    </source>
</evidence>
<dbReference type="PANTHER" id="PTHR46157:SF4">
    <property type="entry name" value="K(+) EFFLUX ANTIPORTER 3, CHLOROPLASTIC"/>
    <property type="match status" value="1"/>
</dbReference>